<dbReference type="InterPro" id="IPR045851">
    <property type="entry name" value="AMP-bd_C_sf"/>
</dbReference>
<evidence type="ECO:0000313" key="5">
    <source>
        <dbReference type="Proteomes" id="UP000073492"/>
    </source>
</evidence>
<keyword evidence="5" id="KW-1185">Reference proteome</keyword>
<dbReference type="InterPro" id="IPR042099">
    <property type="entry name" value="ANL_N_sf"/>
</dbReference>
<dbReference type="Proteomes" id="UP000073492">
    <property type="component" value="Unassembled WGS sequence"/>
</dbReference>
<dbReference type="SUPFAM" id="SSF51735">
    <property type="entry name" value="NAD(P)-binding Rossmann-fold domains"/>
    <property type="match status" value="1"/>
</dbReference>
<feature type="domain" description="Carrier" evidence="3">
    <location>
        <begin position="764"/>
        <end position="844"/>
    </location>
</feature>
<dbReference type="EMBL" id="LFZO01000052">
    <property type="protein sequence ID" value="KXT15725.1"/>
    <property type="molecule type" value="Genomic_DNA"/>
</dbReference>
<protein>
    <recommendedName>
        <fullName evidence="3">Carrier domain-containing protein</fullName>
    </recommendedName>
</protein>
<sequence>MVNQPESTTSVAGFSKQAMARHDSATSTWKTLPVSLSYAQGGGWEDLEEVVELGWLLLLFTYEGDIQPSCWLRHQGEIVCSKLLFASIHRSLALQDHKVQIRELAIESPEPHANANTVIAQGSLLEAQDWASSSDAAAGSGQIGFVLVLDSDDNSVHLCFKQNQPKVQEADVIGRIETLTTILSVLLESPKTLIGDAEFLSDYDKRRIIEWNRPMPDLPLDLTISSAFAAKAKESPNAPAICAWDGEMTYKDLDAASADIASLLSTSVRSETGAMVLFMMKKSKWALTAALAILRSGKAIVPLDPDWPKVRLDQIVELTGASVAICDQYTKAMLDPDSMTVVIVPAAAVSLANQHSLDSSCTSKDLAFVLFSSGSTGVPKGMLREHGTACTGAYAHARAMHLDSSSRVLQFANHVFDVAMLDFFTTLLMGGCVCIPSDFDRKNDLAGFIHRSQANWALLTPTVADLLDPSAAQSLRFVTLGGECVKAATVQKWRQVCRVGINYGSAEVDVTHVRDVFEGTNPSNVGRRLPSCLAYIVDPDNPSNILPVGAVGELVIAGPTMARGYLNAPEKTAQVFLSTPKRWITQGLVEKGDAPVDRIYRMGDLCRQRCDGSLDFVGRKDFQVKVNSQKVELGDIESQLSQHPVVKLCAALYPTQGPYARRLVAVVQSQGESSHHSRHDRAAKKEASVLSFHSMIEFLSAKLPSFMLPSVLIRLKSMPYTPTMKIDRNRLKMWLMEDDLRGGSASETCHISTGLSGSTLSAGELQAIELSRMIADIVSGRKSSMWACVSGHDNRLVDIGIDSAQVMQLASKIRKGFGVRVPVEMLAHRDMTVRKLAALLGSMGSQLVDRELRATVKERVQCLKEQVAQVSRSVLGIVEPSASDRNISVPSSPKQRVLLTGATGYLGVAILQHLLTSDHVTSVVVLVRGEEPAQAIERVRHALAAAGGAPYDQEKLLAWPGDLSRARLGLHEESWNSFTIDDEERSDKARTKITTIIHCGAVVDWSKSYEQLRAANVDSTGQLLQLTLESPHIQRFVFISGGRYPDPDQDDHRDLETIYAETAESTGYAQSKFVAERVVDNVRRVSAVKSIYTVSPAYLIGSAELGLANQDDYLWRMVWAAVRARAYNSDEDKQWLFVAATDSVAERIVTMASQNHGHRMDAHSKILDGLSVHEFWNIVRDVLKVPLTPVSADIWLQKVKCDMEETGDHLLWPLANTLDASKGQLTNCRCLTADMEVRAASRPDGRAVRKNLEYLSSVGFFA</sequence>
<keyword evidence="2" id="KW-0597">Phosphoprotein</keyword>
<proteinExistence type="predicted"/>
<gene>
    <name evidence="4" type="ORF">AC579_121</name>
</gene>
<dbReference type="InterPro" id="IPR000873">
    <property type="entry name" value="AMP-dep_synth/lig_dom"/>
</dbReference>
<dbReference type="InterPro" id="IPR036736">
    <property type="entry name" value="ACP-like_sf"/>
</dbReference>
<comment type="caution">
    <text evidence="4">The sequence shown here is derived from an EMBL/GenBank/DDBJ whole genome shotgun (WGS) entry which is preliminary data.</text>
</comment>
<dbReference type="InterPro" id="IPR013120">
    <property type="entry name" value="FAR_NAD-bd"/>
</dbReference>
<dbReference type="Pfam" id="PF00550">
    <property type="entry name" value="PP-binding"/>
    <property type="match status" value="1"/>
</dbReference>
<dbReference type="SUPFAM" id="SSF47336">
    <property type="entry name" value="ACP-like"/>
    <property type="match status" value="1"/>
</dbReference>
<dbReference type="CDD" id="cd05918">
    <property type="entry name" value="A_NRPS_SidN3_like"/>
    <property type="match status" value="1"/>
</dbReference>
<accession>A0A139IM33</accession>
<dbReference type="InterPro" id="IPR020845">
    <property type="entry name" value="AMP-binding_CS"/>
</dbReference>
<evidence type="ECO:0000256" key="1">
    <source>
        <dbReference type="ARBA" id="ARBA00022450"/>
    </source>
</evidence>
<dbReference type="PROSITE" id="PS00455">
    <property type="entry name" value="AMP_BINDING"/>
    <property type="match status" value="1"/>
</dbReference>
<dbReference type="STRING" id="113226.A0A139IM33"/>
<evidence type="ECO:0000259" key="3">
    <source>
        <dbReference type="PROSITE" id="PS50075"/>
    </source>
</evidence>
<dbReference type="AlphaFoldDB" id="A0A139IM33"/>
<evidence type="ECO:0000256" key="2">
    <source>
        <dbReference type="ARBA" id="ARBA00022553"/>
    </source>
</evidence>
<reference evidence="4 5" key="1">
    <citation type="submission" date="2015-07" db="EMBL/GenBank/DDBJ databases">
        <title>Comparative genomics of the Sigatoka disease complex on banana suggests a link between parallel evolutionary changes in Pseudocercospora fijiensis and Pseudocercospora eumusae and increased virulence on the banana host.</title>
        <authorList>
            <person name="Chang T.-C."/>
            <person name="Salvucci A."/>
            <person name="Crous P.W."/>
            <person name="Stergiopoulos I."/>
        </authorList>
    </citation>
    <scope>NUCLEOTIDE SEQUENCE [LARGE SCALE GENOMIC DNA]</scope>
    <source>
        <strain evidence="4 5">CBS 116634</strain>
    </source>
</reference>
<dbReference type="OrthoDB" id="416786at2759"/>
<keyword evidence="1" id="KW-0596">Phosphopantetheine</keyword>
<dbReference type="PANTHER" id="PTHR44845">
    <property type="entry name" value="CARRIER DOMAIN-CONTAINING PROTEIN"/>
    <property type="match status" value="1"/>
</dbReference>
<dbReference type="InterPro" id="IPR036291">
    <property type="entry name" value="NAD(P)-bd_dom_sf"/>
</dbReference>
<dbReference type="Gene3D" id="1.10.1200.10">
    <property type="entry name" value="ACP-like"/>
    <property type="match status" value="1"/>
</dbReference>
<dbReference type="PANTHER" id="PTHR44845:SF4">
    <property type="entry name" value="NONRIBOSOMAL PEPTIDE SYNTHASE INPA"/>
    <property type="match status" value="1"/>
</dbReference>
<organism evidence="4 5">
    <name type="scientific">Pseudocercospora musae</name>
    <dbReference type="NCBI Taxonomy" id="113226"/>
    <lineage>
        <taxon>Eukaryota</taxon>
        <taxon>Fungi</taxon>
        <taxon>Dikarya</taxon>
        <taxon>Ascomycota</taxon>
        <taxon>Pezizomycotina</taxon>
        <taxon>Dothideomycetes</taxon>
        <taxon>Dothideomycetidae</taxon>
        <taxon>Mycosphaerellales</taxon>
        <taxon>Mycosphaerellaceae</taxon>
        <taxon>Pseudocercospora</taxon>
    </lineage>
</organism>
<evidence type="ECO:0000313" key="4">
    <source>
        <dbReference type="EMBL" id="KXT15725.1"/>
    </source>
</evidence>
<dbReference type="SUPFAM" id="SSF56801">
    <property type="entry name" value="Acetyl-CoA synthetase-like"/>
    <property type="match status" value="1"/>
</dbReference>
<dbReference type="Gene3D" id="3.40.50.12780">
    <property type="entry name" value="N-terminal domain of ligase-like"/>
    <property type="match status" value="1"/>
</dbReference>
<dbReference type="InterPro" id="IPR009081">
    <property type="entry name" value="PP-bd_ACP"/>
</dbReference>
<dbReference type="Gene3D" id="3.30.300.30">
    <property type="match status" value="1"/>
</dbReference>
<dbReference type="Gene3D" id="3.40.50.720">
    <property type="entry name" value="NAD(P)-binding Rossmann-like Domain"/>
    <property type="match status" value="1"/>
</dbReference>
<dbReference type="Pfam" id="PF00501">
    <property type="entry name" value="AMP-binding"/>
    <property type="match status" value="1"/>
</dbReference>
<name>A0A139IM33_9PEZI</name>
<dbReference type="PROSITE" id="PS50075">
    <property type="entry name" value="CARRIER"/>
    <property type="match status" value="1"/>
</dbReference>
<dbReference type="Pfam" id="PF07993">
    <property type="entry name" value="NAD_binding_4"/>
    <property type="match status" value="1"/>
</dbReference>